<gene>
    <name evidence="2" type="ORF">SI8410_04005042</name>
</gene>
<dbReference type="EMBL" id="LR746267">
    <property type="protein sequence ID" value="CAA7394381.1"/>
    <property type="molecule type" value="Genomic_DNA"/>
</dbReference>
<evidence type="ECO:0000256" key="1">
    <source>
        <dbReference type="SAM" id="MobiDB-lite"/>
    </source>
</evidence>
<feature type="compositionally biased region" description="Polar residues" evidence="1">
    <location>
        <begin position="17"/>
        <end position="34"/>
    </location>
</feature>
<dbReference type="AlphaFoldDB" id="A0A7I8K9J0"/>
<proteinExistence type="predicted"/>
<keyword evidence="3" id="KW-1185">Reference proteome</keyword>
<evidence type="ECO:0000313" key="3">
    <source>
        <dbReference type="Proteomes" id="UP000663760"/>
    </source>
</evidence>
<name>A0A7I8K9J0_SPIIN</name>
<protein>
    <submittedName>
        <fullName evidence="2">Uncharacterized protein</fullName>
    </submittedName>
</protein>
<sequence length="62" mass="6209">MGQHSNPSIAGGRDGVSGSNSRRSAASLGHSRTSLFLAAILSTGSTGGRDATKSSTHPRDPS</sequence>
<organism evidence="2 3">
    <name type="scientific">Spirodela intermedia</name>
    <name type="common">Intermediate duckweed</name>
    <dbReference type="NCBI Taxonomy" id="51605"/>
    <lineage>
        <taxon>Eukaryota</taxon>
        <taxon>Viridiplantae</taxon>
        <taxon>Streptophyta</taxon>
        <taxon>Embryophyta</taxon>
        <taxon>Tracheophyta</taxon>
        <taxon>Spermatophyta</taxon>
        <taxon>Magnoliopsida</taxon>
        <taxon>Liliopsida</taxon>
        <taxon>Araceae</taxon>
        <taxon>Lemnoideae</taxon>
        <taxon>Spirodela</taxon>
    </lineage>
</organism>
<evidence type="ECO:0000313" key="2">
    <source>
        <dbReference type="EMBL" id="CAA7394381.1"/>
    </source>
</evidence>
<dbReference type="Proteomes" id="UP000663760">
    <property type="component" value="Chromosome 4"/>
</dbReference>
<feature type="region of interest" description="Disordered" evidence="1">
    <location>
        <begin position="1"/>
        <end position="62"/>
    </location>
</feature>
<accession>A0A7I8K9J0</accession>
<reference evidence="2" key="1">
    <citation type="submission" date="2020-02" db="EMBL/GenBank/DDBJ databases">
        <authorList>
            <person name="Scholz U."/>
            <person name="Mascher M."/>
            <person name="Fiebig A."/>
        </authorList>
    </citation>
    <scope>NUCLEOTIDE SEQUENCE</scope>
</reference>